<dbReference type="RefSeq" id="WP_101074446.1">
    <property type="nucleotide sequence ID" value="NZ_PISP01000006.1"/>
</dbReference>
<accession>A0A2N0VEX8</accession>
<evidence type="ECO:0000256" key="1">
    <source>
        <dbReference type="ARBA" id="ARBA00022679"/>
    </source>
</evidence>
<protein>
    <submittedName>
        <fullName evidence="4">GNAT family N-acetyltransferase</fullName>
    </submittedName>
</protein>
<dbReference type="AlphaFoldDB" id="A0A2N0VEX8"/>
<feature type="domain" description="N-acetyltransferase" evidence="3">
    <location>
        <begin position="20"/>
        <end position="155"/>
    </location>
</feature>
<dbReference type="EMBL" id="PISP01000006">
    <property type="protein sequence ID" value="PKD42752.1"/>
    <property type="molecule type" value="Genomic_DNA"/>
</dbReference>
<evidence type="ECO:0000259" key="3">
    <source>
        <dbReference type="PROSITE" id="PS51186"/>
    </source>
</evidence>
<keyword evidence="1 4" id="KW-0808">Transferase</keyword>
<evidence type="ECO:0000256" key="2">
    <source>
        <dbReference type="ARBA" id="ARBA00023315"/>
    </source>
</evidence>
<dbReference type="Proteomes" id="UP000233398">
    <property type="component" value="Unassembled WGS sequence"/>
</dbReference>
<dbReference type="GO" id="GO:0016747">
    <property type="term" value="F:acyltransferase activity, transferring groups other than amino-acyl groups"/>
    <property type="evidence" value="ECO:0007669"/>
    <property type="project" value="InterPro"/>
</dbReference>
<dbReference type="Gene3D" id="3.40.630.30">
    <property type="match status" value="1"/>
</dbReference>
<dbReference type="PROSITE" id="PS51186">
    <property type="entry name" value="GNAT"/>
    <property type="match status" value="1"/>
</dbReference>
<dbReference type="InterPro" id="IPR016181">
    <property type="entry name" value="Acyl_CoA_acyltransferase"/>
</dbReference>
<keyword evidence="5" id="KW-1185">Reference proteome</keyword>
<dbReference type="SUPFAM" id="SSF55729">
    <property type="entry name" value="Acyl-CoA N-acyltransferases (Nat)"/>
    <property type="match status" value="1"/>
</dbReference>
<keyword evidence="2" id="KW-0012">Acyltransferase</keyword>
<dbReference type="CDD" id="cd04301">
    <property type="entry name" value="NAT_SF"/>
    <property type="match status" value="1"/>
</dbReference>
<organism evidence="4 5">
    <name type="scientific">Rhodohalobacter barkolensis</name>
    <dbReference type="NCBI Taxonomy" id="2053187"/>
    <lineage>
        <taxon>Bacteria</taxon>
        <taxon>Pseudomonadati</taxon>
        <taxon>Balneolota</taxon>
        <taxon>Balneolia</taxon>
        <taxon>Balneolales</taxon>
        <taxon>Balneolaceae</taxon>
        <taxon>Rhodohalobacter</taxon>
    </lineage>
</organism>
<gene>
    <name evidence="4" type="ORF">CWD77_13970</name>
</gene>
<dbReference type="OrthoDB" id="9799601at2"/>
<evidence type="ECO:0000313" key="5">
    <source>
        <dbReference type="Proteomes" id="UP000233398"/>
    </source>
</evidence>
<reference evidence="4 5" key="1">
    <citation type="submission" date="2017-11" db="EMBL/GenBank/DDBJ databases">
        <title>Rhodohalobacter 15182 sp. nov., isolated from a salt lake.</title>
        <authorList>
            <person name="Han S."/>
        </authorList>
    </citation>
    <scope>NUCLEOTIDE SEQUENCE [LARGE SCALE GENOMIC DNA]</scope>
    <source>
        <strain evidence="4 5">15182</strain>
    </source>
</reference>
<dbReference type="PANTHER" id="PTHR43420">
    <property type="entry name" value="ACETYLTRANSFERASE"/>
    <property type="match status" value="1"/>
</dbReference>
<name>A0A2N0VEX8_9BACT</name>
<dbReference type="Pfam" id="PF00583">
    <property type="entry name" value="Acetyltransf_1"/>
    <property type="match status" value="1"/>
</dbReference>
<dbReference type="InterPro" id="IPR000182">
    <property type="entry name" value="GNAT_dom"/>
</dbReference>
<dbReference type="InterPro" id="IPR050680">
    <property type="entry name" value="YpeA/RimI_acetyltransf"/>
</dbReference>
<proteinExistence type="predicted"/>
<dbReference type="PANTHER" id="PTHR43420:SF44">
    <property type="entry name" value="ACETYLTRANSFERASE YPEA"/>
    <property type="match status" value="1"/>
</dbReference>
<comment type="caution">
    <text evidence="4">The sequence shown here is derived from an EMBL/GenBank/DDBJ whole genome shotgun (WGS) entry which is preliminary data.</text>
</comment>
<sequence length="155" mass="17686">MKELVIVETDLNNPKHAEAVLFSTDQYARDAMGMKRPLDENVKKQLIGRLKEFPSYVGFLAFMDDQPAGVANCVYSFSTFKAQKVINIHDLAVNPQFRGNGIGEALLAEVERKAIKENCCKVTLEVREDNRARNLYERAGFSYGEPRMFFMEKEI</sequence>
<evidence type="ECO:0000313" key="4">
    <source>
        <dbReference type="EMBL" id="PKD42752.1"/>
    </source>
</evidence>